<dbReference type="EMBL" id="JAPCKK010000034">
    <property type="protein sequence ID" value="MDP4099385.1"/>
    <property type="molecule type" value="Genomic_DNA"/>
</dbReference>
<sequence length="145" mass="16659">MIRHLTTVHGYHKLSQYHMKLAMIFCDHNLPRSSLILCDQALTAMLQALYIQENNKPFPKGTFPMDELLYLLHTEAFPALDVVIFIGTVQYLVADMERELVSEMRKKNVNRLLRRTDEILSLLSTKIAGVSYTVDNFKKASPTNC</sequence>
<dbReference type="Proteomes" id="UP001241848">
    <property type="component" value="Unassembled WGS sequence"/>
</dbReference>
<keyword evidence="2" id="KW-1185">Reference proteome</keyword>
<dbReference type="RefSeq" id="WP_305757000.1">
    <property type="nucleotide sequence ID" value="NZ_JAPCKK010000034.1"/>
</dbReference>
<evidence type="ECO:0000313" key="2">
    <source>
        <dbReference type="Proteomes" id="UP001241848"/>
    </source>
</evidence>
<proteinExistence type="predicted"/>
<comment type="caution">
    <text evidence="1">The sequence shown here is derived from an EMBL/GenBank/DDBJ whole genome shotgun (WGS) entry which is preliminary data.</text>
</comment>
<organism evidence="1 2">
    <name type="scientific">Paenibacillus zeirhizosphaerae</name>
    <dbReference type="NCBI Taxonomy" id="2987519"/>
    <lineage>
        <taxon>Bacteria</taxon>
        <taxon>Bacillati</taxon>
        <taxon>Bacillota</taxon>
        <taxon>Bacilli</taxon>
        <taxon>Bacillales</taxon>
        <taxon>Paenibacillaceae</taxon>
        <taxon>Paenibacillus</taxon>
    </lineage>
</organism>
<accession>A0ABT9FXD2</accession>
<reference evidence="1 2" key="1">
    <citation type="submission" date="2022-10" db="EMBL/GenBank/DDBJ databases">
        <title>Paenibacillus description and whole genome data of maize root bacterial community.</title>
        <authorList>
            <person name="Marton D."/>
            <person name="Farkas M."/>
            <person name="Cserhati M."/>
        </authorList>
    </citation>
    <scope>NUCLEOTIDE SEQUENCE [LARGE SCALE GENOMIC DNA]</scope>
    <source>
        <strain evidence="1 2">P96</strain>
    </source>
</reference>
<name>A0ABT9FXD2_9BACL</name>
<evidence type="ECO:0000313" key="1">
    <source>
        <dbReference type="EMBL" id="MDP4099385.1"/>
    </source>
</evidence>
<gene>
    <name evidence="1" type="ORF">OIN60_21955</name>
</gene>
<protein>
    <submittedName>
        <fullName evidence="1">Uncharacterized protein</fullName>
    </submittedName>
</protein>